<dbReference type="PANTHER" id="PTHR37544">
    <property type="entry name" value="SPRAY-RELATED"/>
    <property type="match status" value="1"/>
</dbReference>
<feature type="transmembrane region" description="Helical" evidence="2">
    <location>
        <begin position="808"/>
        <end position="829"/>
    </location>
</feature>
<feature type="non-terminal residue" evidence="3">
    <location>
        <position position="1141"/>
    </location>
</feature>
<feature type="compositionally biased region" description="Low complexity" evidence="1">
    <location>
        <begin position="40"/>
        <end position="58"/>
    </location>
</feature>
<gene>
    <name evidence="3" type="ORF">NKR19_g10091</name>
</gene>
<keyword evidence="2" id="KW-0812">Transmembrane</keyword>
<keyword evidence="4" id="KW-1185">Reference proteome</keyword>
<feature type="transmembrane region" description="Helical" evidence="2">
    <location>
        <begin position="118"/>
        <end position="136"/>
    </location>
</feature>
<keyword evidence="2" id="KW-1133">Transmembrane helix</keyword>
<keyword evidence="2" id="KW-0472">Membrane</keyword>
<protein>
    <submittedName>
        <fullName evidence="3">Uncharacterized protein</fullName>
    </submittedName>
</protein>
<dbReference type="EMBL" id="JANBVN010000292">
    <property type="protein sequence ID" value="KAJ9129979.1"/>
    <property type="molecule type" value="Genomic_DNA"/>
</dbReference>
<dbReference type="Pfam" id="PF11915">
    <property type="entry name" value="DUF3433"/>
    <property type="match status" value="2"/>
</dbReference>
<evidence type="ECO:0000313" key="4">
    <source>
        <dbReference type="Proteomes" id="UP001174691"/>
    </source>
</evidence>
<feature type="transmembrane region" description="Helical" evidence="2">
    <location>
        <begin position="156"/>
        <end position="174"/>
    </location>
</feature>
<evidence type="ECO:0000313" key="3">
    <source>
        <dbReference type="EMBL" id="KAJ9129979.1"/>
    </source>
</evidence>
<reference evidence="3" key="1">
    <citation type="submission" date="2022-07" db="EMBL/GenBank/DDBJ databases">
        <title>Fungi with potential for degradation of polypropylene.</title>
        <authorList>
            <person name="Gostincar C."/>
        </authorList>
    </citation>
    <scope>NUCLEOTIDE SEQUENCE</scope>
    <source>
        <strain evidence="3">EXF-13287</strain>
    </source>
</reference>
<feature type="transmembrane region" description="Helical" evidence="2">
    <location>
        <begin position="701"/>
        <end position="721"/>
    </location>
</feature>
<dbReference type="InterPro" id="IPR021840">
    <property type="entry name" value="DUF3433"/>
</dbReference>
<comment type="caution">
    <text evidence="3">The sequence shown here is derived from an EMBL/GenBank/DDBJ whole genome shotgun (WGS) entry which is preliminary data.</text>
</comment>
<accession>A0AA38R1G0</accession>
<feature type="transmembrane region" description="Helical" evidence="2">
    <location>
        <begin position="579"/>
        <end position="602"/>
    </location>
</feature>
<organism evidence="3 4">
    <name type="scientific">Coniochaeta hoffmannii</name>
    <dbReference type="NCBI Taxonomy" id="91930"/>
    <lineage>
        <taxon>Eukaryota</taxon>
        <taxon>Fungi</taxon>
        <taxon>Dikarya</taxon>
        <taxon>Ascomycota</taxon>
        <taxon>Pezizomycotina</taxon>
        <taxon>Sordariomycetes</taxon>
        <taxon>Sordariomycetidae</taxon>
        <taxon>Coniochaetales</taxon>
        <taxon>Coniochaetaceae</taxon>
        <taxon>Coniochaeta</taxon>
    </lineage>
</organism>
<evidence type="ECO:0000256" key="2">
    <source>
        <dbReference type="SAM" id="Phobius"/>
    </source>
</evidence>
<dbReference type="AlphaFoldDB" id="A0AA38R1G0"/>
<evidence type="ECO:0000256" key="1">
    <source>
        <dbReference type="SAM" id="MobiDB-lite"/>
    </source>
</evidence>
<proteinExistence type="predicted"/>
<dbReference type="Proteomes" id="UP001174691">
    <property type="component" value="Unassembled WGS sequence"/>
</dbReference>
<name>A0AA38R1G0_9PEZI</name>
<sequence>MSYQEYAQLGEGTRRKNDGNGRPYHRATVSFSVPRPGPPHSSSSSTSSATLSPSNSASQNDASSPTLERGRGREAPRLPNQPSMSLLKELELGVAMEKKPNLVDFGLPWRPSYLRRRVLAVFLAVFAALIVGLEVLGDFSNRRAGLADGDIARRTMYAWTYLPVLALVVLAGAWTRVDYQAKAAAPWVRMSTGPAPAEKTLLLDYVNMSLAVSIVRAVLNRDVVVACTAMVSLHLGILVVISTALLTLSVVNVPNLNSRIAVHTAFVNDAAGLAKVDSHPFLGMVGLLQDNASLPDGVSPRYAYQRFSADVPFGTEVHATVDGFSTDLDCEAAQLSLLGAQYHKSDILLNTTVSVPSCSIDISVSSAAFLSNSTIMFSRFGHGGCGGSKDTEDQRIVIMFGSEIVNDTSLAAFQNSAVDISSINATISQSTQLICKPTYAISRLDIKKNDWSLIDLDLSDTKTTTLSNVQPWDVAQAFFDSYQGSLVGNISDTSPPFYQGGNLTVDPAMYLALSLRKRNAGSPISLSALFDGTTLQSVSEVYFQQYSALLASTALMKDTSSSTTGTVALAGERLLVRSFAVQLMVILLGVSFVLTAVAVCFVPRKGVLPRHPNTIIDTAALLAHSRPLLQALRGAGGGSDKVLRDRLRGHKYSIGIEAYEHGSSSDPGYFKIFGGPSTTQIDHGYVEETDKDSYPISLHPAIRIASLLGMLAIIIVLEISLRTSQKMNGFQDVVDDTYSHFLWTAMPALILSHFATYFASVDFTTRALAPYAALNDGAAFHRSVSLNYLDTTVPRGIYGAVKHRNSGIVAAGLTVLVSSLLVVFAAPLFSEVTIPATAEVRLVSRDYFLPNGSTPDLAACLRCRNGTVLSSLILSGNISYPAFTYEDLNFVTVDLDEENGPSVLTDDVTITATLPAIRPFLDCRMLTESEVAPNLAPDSISFLDETNHTLTVNTSRPLQGAMASVSAVDPQPFFGVSSHRLIDLGNGTFISHWVYLWGQLSNADTNQTTIQTISAMTCNESIHQVTTTATFHGPLFTILASSPPVVDESSAISLPVSLNDNWDYSDLADFPTPHLLDPFFATLISSRYANPLTALGERDYAIINTTAEAIKFQHGIIHPNLNALLAAADSLGLPVAGEGDE</sequence>
<feature type="region of interest" description="Disordered" evidence="1">
    <location>
        <begin position="1"/>
        <end position="82"/>
    </location>
</feature>
<feature type="transmembrane region" description="Helical" evidence="2">
    <location>
        <begin position="223"/>
        <end position="251"/>
    </location>
</feature>
<feature type="transmembrane region" description="Helical" evidence="2">
    <location>
        <begin position="741"/>
        <end position="759"/>
    </location>
</feature>
<dbReference type="PANTHER" id="PTHR37544:SF3">
    <property type="entry name" value="SPRAY"/>
    <property type="match status" value="1"/>
</dbReference>